<accession>L9XYF2</accession>
<evidence type="ECO:0000313" key="3">
    <source>
        <dbReference type="Proteomes" id="UP000011531"/>
    </source>
</evidence>
<dbReference type="AlphaFoldDB" id="L9XYF2"/>
<organism evidence="2 3">
    <name type="scientific">Natronococcus jeotgali DSM 18795</name>
    <dbReference type="NCBI Taxonomy" id="1227498"/>
    <lineage>
        <taxon>Archaea</taxon>
        <taxon>Methanobacteriati</taxon>
        <taxon>Methanobacteriota</taxon>
        <taxon>Stenosarchaea group</taxon>
        <taxon>Halobacteria</taxon>
        <taxon>Halobacteriales</taxon>
        <taxon>Natrialbaceae</taxon>
        <taxon>Natronococcus</taxon>
    </lineage>
</organism>
<reference evidence="2 3" key="1">
    <citation type="journal article" date="2014" name="PLoS Genet.">
        <title>Phylogenetically driven sequencing of extremely halophilic archaea reveals strategies for static and dynamic osmo-response.</title>
        <authorList>
            <person name="Becker E.A."/>
            <person name="Seitzer P.M."/>
            <person name="Tritt A."/>
            <person name="Larsen D."/>
            <person name="Krusor M."/>
            <person name="Yao A.I."/>
            <person name="Wu D."/>
            <person name="Madern D."/>
            <person name="Eisen J.A."/>
            <person name="Darling A.E."/>
            <person name="Facciotti M.T."/>
        </authorList>
    </citation>
    <scope>NUCLEOTIDE SEQUENCE [LARGE SCALE GENOMIC DNA]</scope>
    <source>
        <strain evidence="2 3">DSM 18795</strain>
    </source>
</reference>
<comment type="caution">
    <text evidence="2">The sequence shown here is derived from an EMBL/GenBank/DDBJ whole genome shotgun (WGS) entry which is preliminary data.</text>
</comment>
<name>L9XYF2_9EURY</name>
<gene>
    <name evidence="2" type="ORF">C492_01169</name>
</gene>
<dbReference type="InterPro" id="IPR040624">
    <property type="entry name" value="HalOD1"/>
</dbReference>
<dbReference type="RefSeq" id="WP_008419720.1">
    <property type="nucleotide sequence ID" value="NZ_AOIA01000017.1"/>
</dbReference>
<dbReference type="Proteomes" id="UP000011531">
    <property type="component" value="Unassembled WGS sequence"/>
</dbReference>
<evidence type="ECO:0000313" key="2">
    <source>
        <dbReference type="EMBL" id="ELY66492.1"/>
    </source>
</evidence>
<proteinExistence type="predicted"/>
<dbReference type="EMBL" id="AOIA01000017">
    <property type="protein sequence ID" value="ELY66492.1"/>
    <property type="molecule type" value="Genomic_DNA"/>
</dbReference>
<sequence>MSESDTASDGNVPRPPSVRVVEAVADAEGVDPTDLEPSLHEAVDAAALDELFAPTAGSARRNGSLSFAYCGYDVTVRSDGRVALE</sequence>
<evidence type="ECO:0000259" key="1">
    <source>
        <dbReference type="Pfam" id="PF18545"/>
    </source>
</evidence>
<dbReference type="Pfam" id="PF18545">
    <property type="entry name" value="HalOD1"/>
    <property type="match status" value="1"/>
</dbReference>
<feature type="domain" description="Halobacterial output" evidence="1">
    <location>
        <begin position="14"/>
        <end position="83"/>
    </location>
</feature>
<dbReference type="OrthoDB" id="181456at2157"/>
<dbReference type="STRING" id="1227498.C492_01169"/>
<protein>
    <recommendedName>
        <fullName evidence="1">Halobacterial output domain-containing protein</fullName>
    </recommendedName>
</protein>
<keyword evidence="3" id="KW-1185">Reference proteome</keyword>